<dbReference type="RefSeq" id="WP_243569895.1">
    <property type="nucleotide sequence ID" value="NZ_BAAARD010000002.1"/>
</dbReference>
<evidence type="ECO:0000313" key="2">
    <source>
        <dbReference type="EMBL" id="UOE27034.1"/>
    </source>
</evidence>
<evidence type="ECO:0000313" key="3">
    <source>
        <dbReference type="Proteomes" id="UP000831304"/>
    </source>
</evidence>
<organism evidence="2 3">
    <name type="scientific">Agromyces soli</name>
    <dbReference type="NCBI Taxonomy" id="659012"/>
    <lineage>
        <taxon>Bacteria</taxon>
        <taxon>Bacillati</taxon>
        <taxon>Actinomycetota</taxon>
        <taxon>Actinomycetes</taxon>
        <taxon>Micrococcales</taxon>
        <taxon>Microbacteriaceae</taxon>
        <taxon>Agromyces</taxon>
    </lineage>
</organism>
<accession>A0ABY4AW28</accession>
<keyword evidence="3" id="KW-1185">Reference proteome</keyword>
<dbReference type="EMBL" id="CP094533">
    <property type="protein sequence ID" value="UOE27034.1"/>
    <property type="molecule type" value="Genomic_DNA"/>
</dbReference>
<dbReference type="Gene3D" id="3.60.15.10">
    <property type="entry name" value="Ribonuclease Z/Hydroxyacylglutathione hydrolase-like"/>
    <property type="match status" value="1"/>
</dbReference>
<evidence type="ECO:0000259" key="1">
    <source>
        <dbReference type="SMART" id="SM00849"/>
    </source>
</evidence>
<feature type="domain" description="Metallo-beta-lactamase" evidence="1">
    <location>
        <begin position="35"/>
        <end position="229"/>
    </location>
</feature>
<sequence>MSQADLGTVERWFTAVHLGEGVTRIDEPNVHEVLRGNIWHVRGAARDLVVDAGLGVASLRDELPELFANDPILVVTHAHLDHMGGAHEFGDRRAHATEPLGEPRGTSIRGPELAEQLGLDEELPELLLTARPAGFDPDGYRLRPAPATIRLVDGDAIDLGDRRFTVLHLPGHTPGSLCLLEEATGTLFSGDVIYDDVLLDGLHESDRGDYATSLRRLRGLPVRTVHAGHGASFDGERLRELIDAYLGD</sequence>
<dbReference type="PANTHER" id="PTHR42951:SF4">
    <property type="entry name" value="ACYL-COENZYME A THIOESTERASE MBLAC2"/>
    <property type="match status" value="1"/>
</dbReference>
<dbReference type="Pfam" id="PF00753">
    <property type="entry name" value="Lactamase_B"/>
    <property type="match status" value="1"/>
</dbReference>
<dbReference type="SMART" id="SM00849">
    <property type="entry name" value="Lactamase_B"/>
    <property type="match status" value="1"/>
</dbReference>
<dbReference type="InterPro" id="IPR001279">
    <property type="entry name" value="Metallo-B-lactamas"/>
</dbReference>
<dbReference type="InterPro" id="IPR050855">
    <property type="entry name" value="NDM-1-like"/>
</dbReference>
<dbReference type="SUPFAM" id="SSF56281">
    <property type="entry name" value="Metallo-hydrolase/oxidoreductase"/>
    <property type="match status" value="1"/>
</dbReference>
<dbReference type="InterPro" id="IPR036866">
    <property type="entry name" value="RibonucZ/Hydroxyglut_hydro"/>
</dbReference>
<dbReference type="Proteomes" id="UP000831304">
    <property type="component" value="Chromosome"/>
</dbReference>
<reference evidence="2 3" key="1">
    <citation type="submission" date="2022-03" db="EMBL/GenBank/DDBJ databases">
        <title>Agromyces sp. isolated from the gut of P. brevitarsis seulensis larvae.</title>
        <authorList>
            <person name="Won M."/>
            <person name="Kwon S.-W."/>
        </authorList>
    </citation>
    <scope>NUCLEOTIDE SEQUENCE [LARGE SCALE GENOMIC DNA]</scope>
    <source>
        <strain evidence="2 3">KACC 16215</strain>
    </source>
</reference>
<gene>
    <name evidence="2" type="ORF">MTP13_04410</name>
</gene>
<dbReference type="PANTHER" id="PTHR42951">
    <property type="entry name" value="METALLO-BETA-LACTAMASE DOMAIN-CONTAINING"/>
    <property type="match status" value="1"/>
</dbReference>
<name>A0ABY4AW28_9MICO</name>
<protein>
    <submittedName>
        <fullName evidence="2">MBL fold metallo-hydrolase</fullName>
    </submittedName>
</protein>
<proteinExistence type="predicted"/>